<organism evidence="1 2">
    <name type="scientific">Paramarasmius palmivorus</name>
    <dbReference type="NCBI Taxonomy" id="297713"/>
    <lineage>
        <taxon>Eukaryota</taxon>
        <taxon>Fungi</taxon>
        <taxon>Dikarya</taxon>
        <taxon>Basidiomycota</taxon>
        <taxon>Agaricomycotina</taxon>
        <taxon>Agaricomycetes</taxon>
        <taxon>Agaricomycetidae</taxon>
        <taxon>Agaricales</taxon>
        <taxon>Marasmiineae</taxon>
        <taxon>Marasmiaceae</taxon>
        <taxon>Paramarasmius</taxon>
    </lineage>
</organism>
<accession>A0AAW0EB54</accession>
<proteinExistence type="predicted"/>
<dbReference type="EMBL" id="JAYKXP010000003">
    <property type="protein sequence ID" value="KAK7060279.1"/>
    <property type="molecule type" value="Genomic_DNA"/>
</dbReference>
<reference evidence="1 2" key="1">
    <citation type="submission" date="2024-01" db="EMBL/GenBank/DDBJ databases">
        <title>A draft genome for a cacao thread blight-causing isolate of Paramarasmius palmivorus.</title>
        <authorList>
            <person name="Baruah I.K."/>
            <person name="Bukari Y."/>
            <person name="Amoako-Attah I."/>
            <person name="Meinhardt L.W."/>
            <person name="Bailey B.A."/>
            <person name="Cohen S.P."/>
        </authorList>
    </citation>
    <scope>NUCLEOTIDE SEQUENCE [LARGE SCALE GENOMIC DNA]</scope>
    <source>
        <strain evidence="1 2">GH-12</strain>
    </source>
</reference>
<dbReference type="Proteomes" id="UP001383192">
    <property type="component" value="Unassembled WGS sequence"/>
</dbReference>
<gene>
    <name evidence="1" type="ORF">VNI00_001044</name>
</gene>
<protein>
    <submittedName>
        <fullName evidence="1">Uncharacterized protein</fullName>
    </submittedName>
</protein>
<comment type="caution">
    <text evidence="1">The sequence shown here is derived from an EMBL/GenBank/DDBJ whole genome shotgun (WGS) entry which is preliminary data.</text>
</comment>
<evidence type="ECO:0000313" key="2">
    <source>
        <dbReference type="Proteomes" id="UP001383192"/>
    </source>
</evidence>
<name>A0AAW0EB54_9AGAR</name>
<keyword evidence="2" id="KW-1185">Reference proteome</keyword>
<dbReference type="AlphaFoldDB" id="A0AAW0EB54"/>
<sequence length="164" mass="18815">MPPLPDMGIESTMYGPISIDHIHRDPNKDLIVYLVVVPSAGGRHRVRKNDHWKLIWQIVDTPGRTVGRILHIVRELGYNHLTNWGPLTKNLGDMTRDSEWFRVAEMTLAQRKALEEIAKAEEVMEPDGEWNCQDWVVSVLEKAVQGELLTEEEVKWAIERAQGV</sequence>
<evidence type="ECO:0000313" key="1">
    <source>
        <dbReference type="EMBL" id="KAK7060279.1"/>
    </source>
</evidence>